<protein>
    <submittedName>
        <fullName evidence="1">Uncharacterized protein</fullName>
    </submittedName>
</protein>
<sequence length="224" mass="25028">MGLLHVGEMDGGDGSPEEVWQDVPYKHRQRGDSDGFEGQKKPKVDCIKFFVSNLPKGCTPWEVSDFLGVFGEITGVYIARKKDKVGNTFGFISFKNVKDGKELERHLQGVKMGGCKLHINIAKFAVENEGLPVTVNRKKETVNPGYHSQKVGRMESTSKWGGDRSFKEALMNQEGPSNWKSEEGIEKVIDVPEETMAFKELLFTSLVGRVKDFMSLTNPKVTLP</sequence>
<reference evidence="2" key="1">
    <citation type="journal article" date="2022" name="Mol. Ecol. Resour.">
        <title>The genomes of chicory, endive, great burdock and yacon provide insights into Asteraceae palaeo-polyploidization history and plant inulin production.</title>
        <authorList>
            <person name="Fan W."/>
            <person name="Wang S."/>
            <person name="Wang H."/>
            <person name="Wang A."/>
            <person name="Jiang F."/>
            <person name="Liu H."/>
            <person name="Zhao H."/>
            <person name="Xu D."/>
            <person name="Zhang Y."/>
        </authorList>
    </citation>
    <scope>NUCLEOTIDE SEQUENCE [LARGE SCALE GENOMIC DNA]</scope>
    <source>
        <strain evidence="2">cv. Yunnan</strain>
    </source>
</reference>
<accession>A0ACB9CDX2</accession>
<dbReference type="Proteomes" id="UP001056120">
    <property type="component" value="Linkage Group LG21"/>
</dbReference>
<dbReference type="EMBL" id="CM042038">
    <property type="protein sequence ID" value="KAI3732363.1"/>
    <property type="molecule type" value="Genomic_DNA"/>
</dbReference>
<name>A0ACB9CDX2_9ASTR</name>
<evidence type="ECO:0000313" key="1">
    <source>
        <dbReference type="EMBL" id="KAI3732363.1"/>
    </source>
</evidence>
<gene>
    <name evidence="1" type="ORF">L1987_63567</name>
</gene>
<reference evidence="1 2" key="2">
    <citation type="journal article" date="2022" name="Mol. Ecol. Resour.">
        <title>The genomes of chicory, endive, great burdock and yacon provide insights into Asteraceae paleo-polyploidization history and plant inulin production.</title>
        <authorList>
            <person name="Fan W."/>
            <person name="Wang S."/>
            <person name="Wang H."/>
            <person name="Wang A."/>
            <person name="Jiang F."/>
            <person name="Liu H."/>
            <person name="Zhao H."/>
            <person name="Xu D."/>
            <person name="Zhang Y."/>
        </authorList>
    </citation>
    <scope>NUCLEOTIDE SEQUENCE [LARGE SCALE GENOMIC DNA]</scope>
    <source>
        <strain evidence="2">cv. Yunnan</strain>
        <tissue evidence="1">Leaves</tissue>
    </source>
</reference>
<comment type="caution">
    <text evidence="1">The sequence shown here is derived from an EMBL/GenBank/DDBJ whole genome shotgun (WGS) entry which is preliminary data.</text>
</comment>
<keyword evidence="2" id="KW-1185">Reference proteome</keyword>
<evidence type="ECO:0000313" key="2">
    <source>
        <dbReference type="Proteomes" id="UP001056120"/>
    </source>
</evidence>
<proteinExistence type="predicted"/>
<organism evidence="1 2">
    <name type="scientific">Smallanthus sonchifolius</name>
    <dbReference type="NCBI Taxonomy" id="185202"/>
    <lineage>
        <taxon>Eukaryota</taxon>
        <taxon>Viridiplantae</taxon>
        <taxon>Streptophyta</taxon>
        <taxon>Embryophyta</taxon>
        <taxon>Tracheophyta</taxon>
        <taxon>Spermatophyta</taxon>
        <taxon>Magnoliopsida</taxon>
        <taxon>eudicotyledons</taxon>
        <taxon>Gunneridae</taxon>
        <taxon>Pentapetalae</taxon>
        <taxon>asterids</taxon>
        <taxon>campanulids</taxon>
        <taxon>Asterales</taxon>
        <taxon>Asteraceae</taxon>
        <taxon>Asteroideae</taxon>
        <taxon>Heliantheae alliance</taxon>
        <taxon>Millerieae</taxon>
        <taxon>Smallanthus</taxon>
    </lineage>
</organism>